<dbReference type="EMBL" id="ALQA01000066">
    <property type="protein sequence ID" value="EJZ06070.1"/>
    <property type="molecule type" value="Genomic_DNA"/>
</dbReference>
<evidence type="ECO:0000256" key="2">
    <source>
        <dbReference type="SAM" id="SignalP"/>
    </source>
</evidence>
<protein>
    <recommendedName>
        <fullName evidence="5">Esterase/lipase</fullName>
    </recommendedName>
</protein>
<reference evidence="3 4" key="1">
    <citation type="journal article" date="2012" name="J. Bacteriol.">
        <title>Complete Genome Sequence of Mycobacterium vaccae Type Strain ATCC 25954.</title>
        <authorList>
            <person name="Ho Y.S."/>
            <person name="Adroub S.A."/>
            <person name="Abadi M."/>
            <person name="Al Alwan B."/>
            <person name="Alkhateeb R."/>
            <person name="Gao G."/>
            <person name="Ragab A."/>
            <person name="Ali S."/>
            <person name="van Soolingen D."/>
            <person name="Bitter W."/>
            <person name="Pain A."/>
            <person name="Abdallah A.M."/>
        </authorList>
    </citation>
    <scope>NUCLEOTIDE SEQUENCE [LARGE SCALE GENOMIC DNA]</scope>
    <source>
        <strain evidence="3 4">ATCC 25954</strain>
    </source>
</reference>
<evidence type="ECO:0000313" key="3">
    <source>
        <dbReference type="EMBL" id="EJZ06070.1"/>
    </source>
</evidence>
<feature type="chain" id="PRO_5038696676" description="Esterase/lipase" evidence="2">
    <location>
        <begin position="27"/>
        <end position="577"/>
    </location>
</feature>
<evidence type="ECO:0000256" key="1">
    <source>
        <dbReference type="SAM" id="MobiDB-lite"/>
    </source>
</evidence>
<evidence type="ECO:0008006" key="5">
    <source>
        <dbReference type="Google" id="ProtNLM"/>
    </source>
</evidence>
<feature type="region of interest" description="Disordered" evidence="1">
    <location>
        <begin position="27"/>
        <end position="169"/>
    </location>
</feature>
<dbReference type="SUPFAM" id="SSF53474">
    <property type="entry name" value="alpha/beta-Hydrolases"/>
    <property type="match status" value="1"/>
</dbReference>
<evidence type="ECO:0000313" key="4">
    <source>
        <dbReference type="Proteomes" id="UP000006072"/>
    </source>
</evidence>
<dbReference type="HOGENOM" id="CLU_032981_0_0_11"/>
<dbReference type="eggNOG" id="COG1073">
    <property type="taxonomic scope" value="Bacteria"/>
</dbReference>
<dbReference type="PATRIC" id="fig|1194972.3.peg.4611"/>
<feature type="compositionally biased region" description="Polar residues" evidence="1">
    <location>
        <begin position="32"/>
        <end position="49"/>
    </location>
</feature>
<organism evidence="3 4">
    <name type="scientific">Mycolicibacterium vaccae ATCC 25954</name>
    <dbReference type="NCBI Taxonomy" id="1194972"/>
    <lineage>
        <taxon>Bacteria</taxon>
        <taxon>Bacillati</taxon>
        <taxon>Actinomycetota</taxon>
        <taxon>Actinomycetes</taxon>
        <taxon>Mycobacteriales</taxon>
        <taxon>Mycobacteriaceae</taxon>
        <taxon>Mycolicibacterium</taxon>
    </lineage>
</organism>
<feature type="compositionally biased region" description="Acidic residues" evidence="1">
    <location>
        <begin position="106"/>
        <end position="138"/>
    </location>
</feature>
<keyword evidence="2" id="KW-0732">Signal</keyword>
<keyword evidence="4" id="KW-1185">Reference proteome</keyword>
<feature type="signal peptide" evidence="2">
    <location>
        <begin position="1"/>
        <end position="26"/>
    </location>
</feature>
<sequence length="577" mass="59249">MDDRLAKLVGAGAIAAGMAGALLAGAGVAAATTESETGNASTSSESAQPESGEPGDSDDTAESPAADDAEPEVDATDEDAAEEADPEEEQGAEDEGAQDRGAEEAQGPEEEEEAVVEEGPDEDEAFVVEETPEADVDTATELPAEVEPQAVTPVQDEARTETTATAPLKSHQTELATMLEQPGRELATAPRKQTLLSVVGTVIFTIYSAAIRVLGGPPLLPWGSTVTVRSSSLRIDCGDGYDVPADWYVPAGDVPTRLIYLQHGFLASGAFYSYTAARLAEATHSIVVATSVTSNFLACDGCWVGGSPLHKAVAGLFVDGNAALAQSALAAGYGGTLLDGVQKVALVGHSAGGGLAAGAAGYMTQNGAFDRLAGVVLLDGVGFGDVTPAALGKLPQDFPIYNLAGRSYYWNLSGTSNTSLEQWRPGKFNGVQLVGGSHSDTMLGGNPLIQAALNIVTGWSKVANVKAAEKISAGWLNDMFAGAPPSESGFYGAPGDTLTVATSRGTATAIVLPGPAERQTFIDWLFTFGARLLFGINFATCAVEPDEVFTENSTNTASSLDATAKPGQSIAQQCVHG</sequence>
<comment type="caution">
    <text evidence="3">The sequence shown here is derived from an EMBL/GenBank/DDBJ whole genome shotgun (WGS) entry which is preliminary data.</text>
</comment>
<dbReference type="AlphaFoldDB" id="K0UM41"/>
<dbReference type="InterPro" id="IPR029058">
    <property type="entry name" value="AB_hydrolase_fold"/>
</dbReference>
<gene>
    <name evidence="3" type="ORF">MVAC_23140</name>
</gene>
<name>K0UM41_MYCVA</name>
<dbReference type="Gene3D" id="3.40.50.1820">
    <property type="entry name" value="alpha/beta hydrolase"/>
    <property type="match status" value="1"/>
</dbReference>
<proteinExistence type="predicted"/>
<dbReference type="RefSeq" id="WP_003929621.1">
    <property type="nucleotide sequence ID" value="NZ_JH814687.1"/>
</dbReference>
<dbReference type="Proteomes" id="UP000006072">
    <property type="component" value="Unassembled WGS sequence"/>
</dbReference>
<accession>K0UM41</accession>
<feature type="compositionally biased region" description="Acidic residues" evidence="1">
    <location>
        <begin position="53"/>
        <end position="96"/>
    </location>
</feature>